<evidence type="ECO:0000313" key="2">
    <source>
        <dbReference type="EMBL" id="OJD29063.1"/>
    </source>
</evidence>
<gene>
    <name evidence="2" type="ORF">BKCO1_950004</name>
</gene>
<proteinExistence type="predicted"/>
<keyword evidence="3" id="KW-1185">Reference proteome</keyword>
<comment type="caution">
    <text evidence="2">The sequence shown here is derived from an EMBL/GenBank/DDBJ whole genome shotgun (WGS) entry which is preliminary data.</text>
</comment>
<dbReference type="AlphaFoldDB" id="A0A1J9RKL2"/>
<dbReference type="GeneID" id="31020273"/>
<name>A0A1J9RKL2_9PEZI</name>
<organism evidence="2 3">
    <name type="scientific">Diplodia corticola</name>
    <dbReference type="NCBI Taxonomy" id="236234"/>
    <lineage>
        <taxon>Eukaryota</taxon>
        <taxon>Fungi</taxon>
        <taxon>Dikarya</taxon>
        <taxon>Ascomycota</taxon>
        <taxon>Pezizomycotina</taxon>
        <taxon>Dothideomycetes</taxon>
        <taxon>Dothideomycetes incertae sedis</taxon>
        <taxon>Botryosphaeriales</taxon>
        <taxon>Botryosphaeriaceae</taxon>
        <taxon>Diplodia</taxon>
    </lineage>
</organism>
<dbReference type="EMBL" id="MNUE01000095">
    <property type="protein sequence ID" value="OJD29063.1"/>
    <property type="molecule type" value="Genomic_DNA"/>
</dbReference>
<protein>
    <submittedName>
        <fullName evidence="2">Uncharacterized protein</fullName>
    </submittedName>
</protein>
<accession>A0A1J9RKL2</accession>
<evidence type="ECO:0000256" key="1">
    <source>
        <dbReference type="SAM" id="MobiDB-lite"/>
    </source>
</evidence>
<reference evidence="2 3" key="1">
    <citation type="submission" date="2016-10" db="EMBL/GenBank/DDBJ databases">
        <title>Proteomics and genomics reveal pathogen-plant mechanisms compatible with a hemibiotrophic lifestyle of Diplodia corticola.</title>
        <authorList>
            <person name="Fernandes I."/>
            <person name="De Jonge R."/>
            <person name="Van De Peer Y."/>
            <person name="Devreese B."/>
            <person name="Alves A."/>
            <person name="Esteves A.C."/>
        </authorList>
    </citation>
    <scope>NUCLEOTIDE SEQUENCE [LARGE SCALE GENOMIC DNA]</scope>
    <source>
        <strain evidence="2 3">CBS 112549</strain>
    </source>
</reference>
<evidence type="ECO:0000313" key="3">
    <source>
        <dbReference type="Proteomes" id="UP000183809"/>
    </source>
</evidence>
<feature type="region of interest" description="Disordered" evidence="1">
    <location>
        <begin position="62"/>
        <end position="94"/>
    </location>
</feature>
<dbReference type="RefSeq" id="XP_020125323.1">
    <property type="nucleotide sequence ID" value="XM_020280009.1"/>
</dbReference>
<sequence length="242" mass="27067">MDHPFQLDYERWDGNMLATKEQQAQFARYRAGHQAIPPDQESDTHPRVQPYKAAVTKFRKTGHKGPTTIFDPTDPIPRGKSAVPSTPTSGEDFDETSSLNDFFGPFAMPDGAFHHQRIAVSGRPEALFESASAFRAWLRQNGARTSNGVHLSTTLLIQAGLSPDPTKDQKARDTPGVRRIPFREFMLHSCFSPLETHSIVIPLWTVSSLIRHSRPDDGFNYPCMSKKKRSTLAIGCAKELYA</sequence>
<dbReference type="Proteomes" id="UP000183809">
    <property type="component" value="Unassembled WGS sequence"/>
</dbReference>